<dbReference type="Proteomes" id="UP000052068">
    <property type="component" value="Unassembled WGS sequence"/>
</dbReference>
<comment type="caution">
    <text evidence="1">The sequence shown here is derived from an EMBL/GenBank/DDBJ whole genome shotgun (WGS) entry which is preliminary data.</text>
</comment>
<reference evidence="1 2" key="1">
    <citation type="submission" date="2015-03" db="EMBL/GenBank/DDBJ databases">
        <title>Draft Genome Sequences of Agrobacterium nepotum Strain 39/7T (= CFBP 7436T = LMG 26435T) and Agrobacterium sp. Strain KFB 330 (= CFBP 8308 = LMG 28674).</title>
        <authorList>
            <person name="Kuzmanovic N."/>
            <person name="Pulawska J."/>
            <person name="Obradovic A."/>
        </authorList>
    </citation>
    <scope>NUCLEOTIDE SEQUENCE [LARGE SCALE GENOMIC DNA]</scope>
    <source>
        <strain evidence="1 2">39/7</strain>
    </source>
</reference>
<evidence type="ECO:0000313" key="1">
    <source>
        <dbReference type="EMBL" id="KJF67645.1"/>
    </source>
</evidence>
<gene>
    <name evidence="1" type="ORF">RS75_11135</name>
</gene>
<sequence length="127" mass="14251">MEPLFSPLLIQPGNQFFHSTRRIERRSRARLSPTKQKIPKAAQGVWAEGGKCSGSTVTITANMLQYKGAKPDAVYFAPEESLRGYGAIHYVEEGNVDNFEYAADKDQMIYNPEGFGMGKAVLYKRCR</sequence>
<protein>
    <submittedName>
        <fullName evidence="1">Uncharacterized protein</fullName>
    </submittedName>
</protein>
<name>A0ABR5CS86_9HYPH</name>
<accession>A0ABR5CS86</accession>
<evidence type="ECO:0000313" key="2">
    <source>
        <dbReference type="Proteomes" id="UP000052068"/>
    </source>
</evidence>
<keyword evidence="2" id="KW-1185">Reference proteome</keyword>
<dbReference type="EMBL" id="JWJH01000009">
    <property type="protein sequence ID" value="KJF67645.1"/>
    <property type="molecule type" value="Genomic_DNA"/>
</dbReference>
<proteinExistence type="predicted"/>
<dbReference type="RefSeq" id="WP_045020325.1">
    <property type="nucleotide sequence ID" value="NZ_JWJH01000009.1"/>
</dbReference>
<organism evidence="1 2">
    <name type="scientific">Rhizobium nepotum 39/7</name>
    <dbReference type="NCBI Taxonomy" id="1368418"/>
    <lineage>
        <taxon>Bacteria</taxon>
        <taxon>Pseudomonadati</taxon>
        <taxon>Pseudomonadota</taxon>
        <taxon>Alphaproteobacteria</taxon>
        <taxon>Hyphomicrobiales</taxon>
        <taxon>Rhizobiaceae</taxon>
        <taxon>Rhizobium/Agrobacterium group</taxon>
        <taxon>Rhizobium</taxon>
    </lineage>
</organism>